<sequence length="153" mass="17216">MRRVKKGTEEGAKLGTALLLVVTLLVMFFAASFIFRMVHELPQPKEEPLPKGMRVEVLNGSRHDRMARKVAVLLRCEGVDVVNIDNAKSNDFPKTVVVDRVSNDMRYAKAVAKRIGCGEVMAEPDPSLYLEVSIIIGNDCAKLFPRAMEEQWW</sequence>
<dbReference type="AlphaFoldDB" id="A0A523UTM4"/>
<dbReference type="InterPro" id="IPR027381">
    <property type="entry name" value="LytR/CpsA/Psr_C"/>
</dbReference>
<dbReference type="Proteomes" id="UP000315525">
    <property type="component" value="Unassembled WGS sequence"/>
</dbReference>
<feature type="domain" description="LytR/CpsA/Psr regulator C-terminal" evidence="2">
    <location>
        <begin position="53"/>
        <end position="139"/>
    </location>
</feature>
<gene>
    <name evidence="3" type="ORF">E3J62_05990</name>
</gene>
<keyword evidence="1" id="KW-1133">Transmembrane helix</keyword>
<protein>
    <submittedName>
        <fullName evidence="3">LytR family transcriptional regulator</fullName>
    </submittedName>
</protein>
<evidence type="ECO:0000313" key="3">
    <source>
        <dbReference type="EMBL" id="TET45880.1"/>
    </source>
</evidence>
<keyword evidence="1" id="KW-0812">Transmembrane</keyword>
<feature type="transmembrane region" description="Helical" evidence="1">
    <location>
        <begin position="12"/>
        <end position="35"/>
    </location>
</feature>
<accession>A0A523UTM4</accession>
<dbReference type="Pfam" id="PF13399">
    <property type="entry name" value="LytR_C"/>
    <property type="match status" value="1"/>
</dbReference>
<dbReference type="EMBL" id="SOJN01000074">
    <property type="protein sequence ID" value="TET45880.1"/>
    <property type="molecule type" value="Genomic_DNA"/>
</dbReference>
<comment type="caution">
    <text evidence="3">The sequence shown here is derived from an EMBL/GenBank/DDBJ whole genome shotgun (WGS) entry which is preliminary data.</text>
</comment>
<organism evidence="3 4">
    <name type="scientific">candidate division TA06 bacterium</name>
    <dbReference type="NCBI Taxonomy" id="2250710"/>
    <lineage>
        <taxon>Bacteria</taxon>
        <taxon>Bacteria division TA06</taxon>
    </lineage>
</organism>
<name>A0A523UTM4_UNCT6</name>
<evidence type="ECO:0000259" key="2">
    <source>
        <dbReference type="Pfam" id="PF13399"/>
    </source>
</evidence>
<reference evidence="3 4" key="1">
    <citation type="submission" date="2019-03" db="EMBL/GenBank/DDBJ databases">
        <title>Metabolic potential of uncultured bacteria and archaea associated with petroleum seepage in deep-sea sediments.</title>
        <authorList>
            <person name="Dong X."/>
            <person name="Hubert C."/>
        </authorList>
    </citation>
    <scope>NUCLEOTIDE SEQUENCE [LARGE SCALE GENOMIC DNA]</scope>
    <source>
        <strain evidence="3">E44_bin18</strain>
    </source>
</reference>
<evidence type="ECO:0000256" key="1">
    <source>
        <dbReference type="SAM" id="Phobius"/>
    </source>
</evidence>
<dbReference type="Gene3D" id="3.30.70.2390">
    <property type="match status" value="1"/>
</dbReference>
<proteinExistence type="predicted"/>
<keyword evidence="1" id="KW-0472">Membrane</keyword>
<evidence type="ECO:0000313" key="4">
    <source>
        <dbReference type="Proteomes" id="UP000315525"/>
    </source>
</evidence>